<name>A0A3L6STY8_PANMI</name>
<evidence type="ECO:0000256" key="1">
    <source>
        <dbReference type="SAM" id="MobiDB-lite"/>
    </source>
</evidence>
<keyword evidence="3" id="KW-1185">Reference proteome</keyword>
<dbReference type="Proteomes" id="UP000275267">
    <property type="component" value="Unassembled WGS sequence"/>
</dbReference>
<proteinExistence type="predicted"/>
<evidence type="ECO:0000313" key="2">
    <source>
        <dbReference type="EMBL" id="RLN25540.1"/>
    </source>
</evidence>
<dbReference type="AlphaFoldDB" id="A0A3L6STY8"/>
<gene>
    <name evidence="2" type="ORF">C2845_PM07G29930</name>
</gene>
<protein>
    <submittedName>
        <fullName evidence="2">Uncharacterized protein</fullName>
    </submittedName>
</protein>
<feature type="region of interest" description="Disordered" evidence="1">
    <location>
        <begin position="62"/>
        <end position="83"/>
    </location>
</feature>
<accession>A0A3L6STY8</accession>
<reference evidence="3" key="1">
    <citation type="journal article" date="2019" name="Nat. Commun.">
        <title>The genome of broomcorn millet.</title>
        <authorList>
            <person name="Zou C."/>
            <person name="Miki D."/>
            <person name="Li D."/>
            <person name="Tang Q."/>
            <person name="Xiao L."/>
            <person name="Rajput S."/>
            <person name="Deng P."/>
            <person name="Jia W."/>
            <person name="Huang R."/>
            <person name="Zhang M."/>
            <person name="Sun Y."/>
            <person name="Hu J."/>
            <person name="Fu X."/>
            <person name="Schnable P.S."/>
            <person name="Li F."/>
            <person name="Zhang H."/>
            <person name="Feng B."/>
            <person name="Zhu X."/>
            <person name="Liu R."/>
            <person name="Schnable J.C."/>
            <person name="Zhu J.-K."/>
            <person name="Zhang H."/>
        </authorList>
    </citation>
    <scope>NUCLEOTIDE SEQUENCE [LARGE SCALE GENOMIC DNA]</scope>
</reference>
<feature type="compositionally biased region" description="Basic and acidic residues" evidence="1">
    <location>
        <begin position="74"/>
        <end position="83"/>
    </location>
</feature>
<dbReference type="EMBL" id="PQIB02000004">
    <property type="protein sequence ID" value="RLN25540.1"/>
    <property type="molecule type" value="Genomic_DNA"/>
</dbReference>
<sequence>MILNPYNPFVDFREDKLGKRPQWFREYYEEHKALADNIMEHQQILIKRYRTKGYAEDYREVEVTDEDCTEVTSEEDRTNDKDS</sequence>
<feature type="compositionally biased region" description="Acidic residues" evidence="1">
    <location>
        <begin position="63"/>
        <end position="73"/>
    </location>
</feature>
<comment type="caution">
    <text evidence="2">The sequence shown here is derived from an EMBL/GenBank/DDBJ whole genome shotgun (WGS) entry which is preliminary data.</text>
</comment>
<dbReference type="OrthoDB" id="695726at2759"/>
<evidence type="ECO:0000313" key="3">
    <source>
        <dbReference type="Proteomes" id="UP000275267"/>
    </source>
</evidence>
<organism evidence="2 3">
    <name type="scientific">Panicum miliaceum</name>
    <name type="common">Proso millet</name>
    <name type="synonym">Broomcorn millet</name>
    <dbReference type="NCBI Taxonomy" id="4540"/>
    <lineage>
        <taxon>Eukaryota</taxon>
        <taxon>Viridiplantae</taxon>
        <taxon>Streptophyta</taxon>
        <taxon>Embryophyta</taxon>
        <taxon>Tracheophyta</taxon>
        <taxon>Spermatophyta</taxon>
        <taxon>Magnoliopsida</taxon>
        <taxon>Liliopsida</taxon>
        <taxon>Poales</taxon>
        <taxon>Poaceae</taxon>
        <taxon>PACMAD clade</taxon>
        <taxon>Panicoideae</taxon>
        <taxon>Panicodae</taxon>
        <taxon>Paniceae</taxon>
        <taxon>Panicinae</taxon>
        <taxon>Panicum</taxon>
        <taxon>Panicum sect. Panicum</taxon>
    </lineage>
</organism>